<accession>A0AAV5KM35</accession>
<proteinExistence type="predicted"/>
<protein>
    <submittedName>
        <fullName evidence="3">Uncharacterized protein</fullName>
    </submittedName>
</protein>
<evidence type="ECO:0000313" key="4">
    <source>
        <dbReference type="Proteomes" id="UP001054252"/>
    </source>
</evidence>
<gene>
    <name evidence="3" type="ORF">SLEP1_g34995</name>
</gene>
<dbReference type="Proteomes" id="UP001054252">
    <property type="component" value="Unassembled WGS sequence"/>
</dbReference>
<feature type="transmembrane region" description="Helical" evidence="2">
    <location>
        <begin position="434"/>
        <end position="459"/>
    </location>
</feature>
<dbReference type="AlphaFoldDB" id="A0AAV5KM35"/>
<reference evidence="3 4" key="1">
    <citation type="journal article" date="2021" name="Commun. Biol.">
        <title>The genome of Shorea leprosula (Dipterocarpaceae) highlights the ecological relevance of drought in aseasonal tropical rainforests.</title>
        <authorList>
            <person name="Ng K.K.S."/>
            <person name="Kobayashi M.J."/>
            <person name="Fawcett J.A."/>
            <person name="Hatakeyama M."/>
            <person name="Paape T."/>
            <person name="Ng C.H."/>
            <person name="Ang C.C."/>
            <person name="Tnah L.H."/>
            <person name="Lee C.T."/>
            <person name="Nishiyama T."/>
            <person name="Sese J."/>
            <person name="O'Brien M.J."/>
            <person name="Copetti D."/>
            <person name="Mohd Noor M.I."/>
            <person name="Ong R.C."/>
            <person name="Putra M."/>
            <person name="Sireger I.Z."/>
            <person name="Indrioko S."/>
            <person name="Kosugi Y."/>
            <person name="Izuno A."/>
            <person name="Isagi Y."/>
            <person name="Lee S.L."/>
            <person name="Shimizu K.K."/>
        </authorList>
    </citation>
    <scope>NUCLEOTIDE SEQUENCE [LARGE SCALE GENOMIC DNA]</scope>
    <source>
        <strain evidence="3">214</strain>
    </source>
</reference>
<keyword evidence="2" id="KW-0472">Membrane</keyword>
<keyword evidence="2" id="KW-0812">Transmembrane</keyword>
<sequence>MRTEEERAAWQCNLVKVDASRDPKFAGPSSSSKLYSYGKPGNAANGPDQTSSIGKFDNQNHELPPESKGMVHMQHNTRSEKNCMVAEQKALEADELEVSDTVFVNRSPKISDDYCPDKTFCIKNNVNSFKHCSWNASAACVKNDLDARIEEPKAILVSSALNTSKKSERGKFWDDDKHLMGLEFDYLAFQQPNELSCDFESQWVEVKKTEPWWRTADKGELASFIALKSHECIENCDLPQPQSKQFRREQFGSTESFFHSAGMGLSNLTDHTLVRSVAVGVAETRCMLDHENHLLQNKDRLLVSRSEDASTINSSHMEMESVARSDPSKDQVMGTLCHCKTQAREAEEAAEKACAERDHIVKLFFQQASHLFAYKQWLQLLQLENICLQLKNKKQPISILFPAGFPHVLSKCSQVKKSQQKVGKRTPKFEIGKCSVAFVVGLSLAGAGLLLGWTLGWLFPFA</sequence>
<dbReference type="PANTHER" id="PTHR33868">
    <property type="entry name" value="EXPRESSED PROTEIN"/>
    <property type="match status" value="1"/>
</dbReference>
<name>A0AAV5KM35_9ROSI</name>
<keyword evidence="4" id="KW-1185">Reference proteome</keyword>
<comment type="caution">
    <text evidence="3">The sequence shown here is derived from an EMBL/GenBank/DDBJ whole genome shotgun (WGS) entry which is preliminary data.</text>
</comment>
<evidence type="ECO:0000313" key="3">
    <source>
        <dbReference type="EMBL" id="GKV25580.1"/>
    </source>
</evidence>
<dbReference type="EMBL" id="BPVZ01000069">
    <property type="protein sequence ID" value="GKV25580.1"/>
    <property type="molecule type" value="Genomic_DNA"/>
</dbReference>
<dbReference type="PANTHER" id="PTHR33868:SF18">
    <property type="entry name" value="TRANSMEMBRANE PROTEIN"/>
    <property type="match status" value="1"/>
</dbReference>
<organism evidence="3 4">
    <name type="scientific">Rubroshorea leprosula</name>
    <dbReference type="NCBI Taxonomy" id="152421"/>
    <lineage>
        <taxon>Eukaryota</taxon>
        <taxon>Viridiplantae</taxon>
        <taxon>Streptophyta</taxon>
        <taxon>Embryophyta</taxon>
        <taxon>Tracheophyta</taxon>
        <taxon>Spermatophyta</taxon>
        <taxon>Magnoliopsida</taxon>
        <taxon>eudicotyledons</taxon>
        <taxon>Gunneridae</taxon>
        <taxon>Pentapetalae</taxon>
        <taxon>rosids</taxon>
        <taxon>malvids</taxon>
        <taxon>Malvales</taxon>
        <taxon>Dipterocarpaceae</taxon>
        <taxon>Rubroshorea</taxon>
    </lineage>
</organism>
<evidence type="ECO:0000256" key="1">
    <source>
        <dbReference type="SAM" id="MobiDB-lite"/>
    </source>
</evidence>
<evidence type="ECO:0000256" key="2">
    <source>
        <dbReference type="SAM" id="Phobius"/>
    </source>
</evidence>
<feature type="region of interest" description="Disordered" evidence="1">
    <location>
        <begin position="21"/>
        <end position="61"/>
    </location>
</feature>
<keyword evidence="2" id="KW-1133">Transmembrane helix</keyword>